<reference evidence="2" key="1">
    <citation type="submission" date="2022-03" db="EMBL/GenBank/DDBJ databases">
        <title>Streptomyces 7R015 and 7R016 isolated from Barleria lupulina in Thailand.</title>
        <authorList>
            <person name="Kanchanasin P."/>
            <person name="Phongsopitanun W."/>
            <person name="Tanasupawat S."/>
        </authorList>
    </citation>
    <scope>NUCLEOTIDE SEQUENCE</scope>
    <source>
        <strain evidence="2">7R016</strain>
    </source>
</reference>
<feature type="compositionally biased region" description="Basic and acidic residues" evidence="1">
    <location>
        <begin position="81"/>
        <end position="95"/>
    </location>
</feature>
<dbReference type="Proteomes" id="UP001165270">
    <property type="component" value="Unassembled WGS sequence"/>
</dbReference>
<gene>
    <name evidence="2" type="ORF">MQN93_00620</name>
</gene>
<proteinExistence type="predicted"/>
<name>A0ABS9X818_9ACTN</name>
<evidence type="ECO:0000313" key="2">
    <source>
        <dbReference type="EMBL" id="MCI3238217.1"/>
    </source>
</evidence>
<feature type="region of interest" description="Disordered" evidence="1">
    <location>
        <begin position="31"/>
        <end position="97"/>
    </location>
</feature>
<keyword evidence="3" id="KW-1185">Reference proteome</keyword>
<dbReference type="EMBL" id="JALDAX010000001">
    <property type="protein sequence ID" value="MCI3238217.1"/>
    <property type="molecule type" value="Genomic_DNA"/>
</dbReference>
<evidence type="ECO:0000313" key="3">
    <source>
        <dbReference type="Proteomes" id="UP001165270"/>
    </source>
</evidence>
<feature type="compositionally biased region" description="Basic and acidic residues" evidence="1">
    <location>
        <begin position="49"/>
        <end position="74"/>
    </location>
</feature>
<dbReference type="RefSeq" id="WP_242707833.1">
    <property type="nucleotide sequence ID" value="NZ_JALDAX010000001.1"/>
</dbReference>
<evidence type="ECO:0000256" key="1">
    <source>
        <dbReference type="SAM" id="MobiDB-lite"/>
    </source>
</evidence>
<sequence length="110" mass="12785">MDIDAIKKRLRELRADPRRPGARAEAQRLLGEVTRARQKQDVADMQGPADRRTAHRQNSDHPVPKDHETRRDQPASEDPADGERTIRWGNDHVPKSWDQAVRARRSIWRP</sequence>
<organism evidence="2 3">
    <name type="scientific">Streptomyces spinosisporus</name>
    <dbReference type="NCBI Taxonomy" id="2927582"/>
    <lineage>
        <taxon>Bacteria</taxon>
        <taxon>Bacillati</taxon>
        <taxon>Actinomycetota</taxon>
        <taxon>Actinomycetes</taxon>
        <taxon>Kitasatosporales</taxon>
        <taxon>Streptomycetaceae</taxon>
        <taxon>Streptomyces</taxon>
    </lineage>
</organism>
<protein>
    <submittedName>
        <fullName evidence="2">Uncharacterized protein</fullName>
    </submittedName>
</protein>
<comment type="caution">
    <text evidence="2">The sequence shown here is derived from an EMBL/GenBank/DDBJ whole genome shotgun (WGS) entry which is preliminary data.</text>
</comment>
<accession>A0ABS9X818</accession>